<dbReference type="AlphaFoldDB" id="A0AAD0TY17"/>
<evidence type="ECO:0000313" key="3">
    <source>
        <dbReference type="Proteomes" id="UP000279995"/>
    </source>
</evidence>
<dbReference type="Gene3D" id="3.40.50.720">
    <property type="entry name" value="NAD(P)-binding Rossmann-like Domain"/>
    <property type="match status" value="1"/>
</dbReference>
<accession>A0AAD0TY17</accession>
<dbReference type="InterPro" id="IPR050177">
    <property type="entry name" value="Lipid_A_modif_metabolic_enz"/>
</dbReference>
<dbReference type="EMBL" id="CP033065">
    <property type="protein sequence ID" value="AYM86420.1"/>
    <property type="molecule type" value="Genomic_DNA"/>
</dbReference>
<evidence type="ECO:0000259" key="1">
    <source>
        <dbReference type="Pfam" id="PF01370"/>
    </source>
</evidence>
<dbReference type="CDD" id="cd08946">
    <property type="entry name" value="SDR_e"/>
    <property type="match status" value="1"/>
</dbReference>
<reference evidence="2 3" key="1">
    <citation type="submission" date="2018-10" db="EMBL/GenBank/DDBJ databases">
        <title>Complete Genome Sequence and Transcriptomic Profiles of a Marine Bacterium, Pseudoalteromonas agarivorans Hao 2018.</title>
        <authorList>
            <person name="Hao L."/>
        </authorList>
    </citation>
    <scope>NUCLEOTIDE SEQUENCE [LARGE SCALE GENOMIC DNA]</scope>
    <source>
        <strain evidence="2 3">Hao 2018</strain>
    </source>
</reference>
<dbReference type="RefSeq" id="WP_121637341.1">
    <property type="nucleotide sequence ID" value="NZ_CP033065.1"/>
</dbReference>
<name>A0AAD0TY17_9GAMM</name>
<dbReference type="PANTHER" id="PTHR43245:SF58">
    <property type="entry name" value="BLL5923 PROTEIN"/>
    <property type="match status" value="1"/>
</dbReference>
<gene>
    <name evidence="2" type="ORF">D9T18_06765</name>
</gene>
<protein>
    <submittedName>
        <fullName evidence="2">NAD(P)-dependent oxidoreductase</fullName>
    </submittedName>
</protein>
<dbReference type="Pfam" id="PF01370">
    <property type="entry name" value="Epimerase"/>
    <property type="match status" value="1"/>
</dbReference>
<dbReference type="InterPro" id="IPR001509">
    <property type="entry name" value="Epimerase_deHydtase"/>
</dbReference>
<organism evidence="2 3">
    <name type="scientific">Pseudoalteromonas agarivorans</name>
    <dbReference type="NCBI Taxonomy" id="176102"/>
    <lineage>
        <taxon>Bacteria</taxon>
        <taxon>Pseudomonadati</taxon>
        <taxon>Pseudomonadota</taxon>
        <taxon>Gammaproteobacteria</taxon>
        <taxon>Alteromonadales</taxon>
        <taxon>Pseudoalteromonadaceae</taxon>
        <taxon>Pseudoalteromonas</taxon>
    </lineage>
</organism>
<sequence length="325" mass="36097">MSKEIPKGVIIFGGSGFIGTHLIDKLLIQGCTTIISVDIKEPNSPRKGVNYIVADVRDLSSLELFNNIDKIYNFAAIHTTPGHEHHEYYETNICGALEVCKYAERAGIKNIIFTSSISVYGPGEDQKTEETELQPTSSYGYSKMIAEKVHKEWLNKNSAINKLVIVRPAVVFGPGEGGNFTRLATLLSKGFFIYPGRKNTIKACIYVDDLIEAISFAEDQRQTLITFNGAYHQGYTLEDIIDIFQANHFSDVKTVMLPKFIVLGVAKALRLFNAFNIGIHPERVMKLVKSTDVYPGWLVSKGKKFDGGVEVALSKWSSSTDGKFN</sequence>
<dbReference type="SUPFAM" id="SSF51735">
    <property type="entry name" value="NAD(P)-binding Rossmann-fold domains"/>
    <property type="match status" value="1"/>
</dbReference>
<dbReference type="InterPro" id="IPR036291">
    <property type="entry name" value="NAD(P)-bd_dom_sf"/>
</dbReference>
<evidence type="ECO:0000313" key="2">
    <source>
        <dbReference type="EMBL" id="AYM86420.1"/>
    </source>
</evidence>
<proteinExistence type="predicted"/>
<dbReference type="Proteomes" id="UP000279995">
    <property type="component" value="Chromosome I"/>
</dbReference>
<feature type="domain" description="NAD-dependent epimerase/dehydratase" evidence="1">
    <location>
        <begin position="9"/>
        <end position="220"/>
    </location>
</feature>
<dbReference type="PANTHER" id="PTHR43245">
    <property type="entry name" value="BIFUNCTIONAL POLYMYXIN RESISTANCE PROTEIN ARNA"/>
    <property type="match status" value="1"/>
</dbReference>